<name>A0A4S8LD59_DENBC</name>
<reference evidence="2 3" key="1">
    <citation type="journal article" date="2019" name="Nat. Ecol. Evol.">
        <title>Megaphylogeny resolves global patterns of mushroom evolution.</title>
        <authorList>
            <person name="Varga T."/>
            <person name="Krizsan K."/>
            <person name="Foldi C."/>
            <person name="Dima B."/>
            <person name="Sanchez-Garcia M."/>
            <person name="Sanchez-Ramirez S."/>
            <person name="Szollosi G.J."/>
            <person name="Szarkandi J.G."/>
            <person name="Papp V."/>
            <person name="Albert L."/>
            <person name="Andreopoulos W."/>
            <person name="Angelini C."/>
            <person name="Antonin V."/>
            <person name="Barry K.W."/>
            <person name="Bougher N.L."/>
            <person name="Buchanan P."/>
            <person name="Buyck B."/>
            <person name="Bense V."/>
            <person name="Catcheside P."/>
            <person name="Chovatia M."/>
            <person name="Cooper J."/>
            <person name="Damon W."/>
            <person name="Desjardin D."/>
            <person name="Finy P."/>
            <person name="Geml J."/>
            <person name="Haridas S."/>
            <person name="Hughes K."/>
            <person name="Justo A."/>
            <person name="Karasinski D."/>
            <person name="Kautmanova I."/>
            <person name="Kiss B."/>
            <person name="Kocsube S."/>
            <person name="Kotiranta H."/>
            <person name="LaButti K.M."/>
            <person name="Lechner B.E."/>
            <person name="Liimatainen K."/>
            <person name="Lipzen A."/>
            <person name="Lukacs Z."/>
            <person name="Mihaltcheva S."/>
            <person name="Morgado L.N."/>
            <person name="Niskanen T."/>
            <person name="Noordeloos M.E."/>
            <person name="Ohm R.A."/>
            <person name="Ortiz-Santana B."/>
            <person name="Ovrebo C."/>
            <person name="Racz N."/>
            <person name="Riley R."/>
            <person name="Savchenko A."/>
            <person name="Shiryaev A."/>
            <person name="Soop K."/>
            <person name="Spirin V."/>
            <person name="Szebenyi C."/>
            <person name="Tomsovsky M."/>
            <person name="Tulloss R.E."/>
            <person name="Uehling J."/>
            <person name="Grigoriev I.V."/>
            <person name="Vagvolgyi C."/>
            <person name="Papp T."/>
            <person name="Martin F.M."/>
            <person name="Miettinen O."/>
            <person name="Hibbett D.S."/>
            <person name="Nagy L.G."/>
        </authorList>
    </citation>
    <scope>NUCLEOTIDE SEQUENCE [LARGE SCALE GENOMIC DNA]</scope>
    <source>
        <strain evidence="2 3">CBS 962.96</strain>
    </source>
</reference>
<dbReference type="Proteomes" id="UP000297245">
    <property type="component" value="Unassembled WGS sequence"/>
</dbReference>
<gene>
    <name evidence="2" type="ORF">K435DRAFT_804939</name>
</gene>
<dbReference type="EMBL" id="ML179487">
    <property type="protein sequence ID" value="THU86660.1"/>
    <property type="molecule type" value="Genomic_DNA"/>
</dbReference>
<evidence type="ECO:0000313" key="3">
    <source>
        <dbReference type="Proteomes" id="UP000297245"/>
    </source>
</evidence>
<feature type="compositionally biased region" description="Low complexity" evidence="1">
    <location>
        <begin position="56"/>
        <end position="81"/>
    </location>
</feature>
<accession>A0A4S8LD59</accession>
<dbReference type="AlphaFoldDB" id="A0A4S8LD59"/>
<proteinExistence type="predicted"/>
<protein>
    <submittedName>
        <fullName evidence="2">Uncharacterized protein</fullName>
    </submittedName>
</protein>
<sequence>MSHAYQYGGDFGSVKPLNPFLEIISNTQISADLMEWFLRVMANPKANKRPHDTETSSAHSKSPSILSSASSTLSKAATSVKKVTKKVVGKIKNQVKRRRHSALSVPSDDVSDPVELTDNNSDARSTQEDDMTQEVRDQKETSSNSLVISDLFFF</sequence>
<organism evidence="2 3">
    <name type="scientific">Dendrothele bispora (strain CBS 962.96)</name>
    <dbReference type="NCBI Taxonomy" id="1314807"/>
    <lineage>
        <taxon>Eukaryota</taxon>
        <taxon>Fungi</taxon>
        <taxon>Dikarya</taxon>
        <taxon>Basidiomycota</taxon>
        <taxon>Agaricomycotina</taxon>
        <taxon>Agaricomycetes</taxon>
        <taxon>Agaricomycetidae</taxon>
        <taxon>Agaricales</taxon>
        <taxon>Agaricales incertae sedis</taxon>
        <taxon>Dendrothele</taxon>
    </lineage>
</organism>
<evidence type="ECO:0000256" key="1">
    <source>
        <dbReference type="SAM" id="MobiDB-lite"/>
    </source>
</evidence>
<feature type="compositionally biased region" description="Basic residues" evidence="1">
    <location>
        <begin position="82"/>
        <end position="101"/>
    </location>
</feature>
<keyword evidence="3" id="KW-1185">Reference proteome</keyword>
<feature type="region of interest" description="Disordered" evidence="1">
    <location>
        <begin position="47"/>
        <end position="141"/>
    </location>
</feature>
<evidence type="ECO:0000313" key="2">
    <source>
        <dbReference type="EMBL" id="THU86660.1"/>
    </source>
</evidence>